<dbReference type="Proteomes" id="UP000007819">
    <property type="component" value="Chromosome X"/>
</dbReference>
<evidence type="ECO:0000313" key="1">
    <source>
        <dbReference type="EnsemblMetazoa" id="XP_008178371.1"/>
    </source>
</evidence>
<keyword evidence="2" id="KW-1185">Reference proteome</keyword>
<protein>
    <recommendedName>
        <fullName evidence="3">THAP-type domain-containing protein</fullName>
    </recommendedName>
</protein>
<dbReference type="AlphaFoldDB" id="A0A8R2AYP8"/>
<sequence length="185" mass="21674">MVQKAVSDLRYKNKLLHQKDHRLQKKVESLNEMISVLKKKSMISDNAAINLKVFLQIVAQTVPTSVNNILCCHLLVNIIPCYEFRCVGKNSKRIIDRKKNMFLVKRLDNLQLLYNINLHVHTHVRKTFANVLPHPRTLRRWYMVVDGKPCFTKESFETIKNKVLDSKVYCNLTVDEMCVKTEKAY</sequence>
<proteinExistence type="predicted"/>
<evidence type="ECO:0008006" key="3">
    <source>
        <dbReference type="Google" id="ProtNLM"/>
    </source>
</evidence>
<reference evidence="2" key="1">
    <citation type="submission" date="2010-06" db="EMBL/GenBank/DDBJ databases">
        <authorList>
            <person name="Jiang H."/>
            <person name="Abraham K."/>
            <person name="Ali S."/>
            <person name="Alsbrooks S.L."/>
            <person name="Anim B.N."/>
            <person name="Anosike U.S."/>
            <person name="Attaway T."/>
            <person name="Bandaranaike D.P."/>
            <person name="Battles P.K."/>
            <person name="Bell S.N."/>
            <person name="Bell A.V."/>
            <person name="Beltran B."/>
            <person name="Bickham C."/>
            <person name="Bustamante Y."/>
            <person name="Caleb T."/>
            <person name="Canada A."/>
            <person name="Cardenas V."/>
            <person name="Carter K."/>
            <person name="Chacko J."/>
            <person name="Chandrabose M.N."/>
            <person name="Chavez D."/>
            <person name="Chavez A."/>
            <person name="Chen L."/>
            <person name="Chu H.-S."/>
            <person name="Claassen K.J."/>
            <person name="Cockrell R."/>
            <person name="Collins M."/>
            <person name="Cooper J.A."/>
            <person name="Cree A."/>
            <person name="Curry S.M."/>
            <person name="Da Y."/>
            <person name="Dao M.D."/>
            <person name="Das B."/>
            <person name="Davila M.-L."/>
            <person name="Davy-Carroll L."/>
            <person name="Denson S."/>
            <person name="Dinh H."/>
            <person name="Ebong V.E."/>
            <person name="Edwards J.R."/>
            <person name="Egan A."/>
            <person name="El-Daye J."/>
            <person name="Escobedo L."/>
            <person name="Fernandez S."/>
            <person name="Fernando P.R."/>
            <person name="Flagg N."/>
            <person name="Forbes L.D."/>
            <person name="Fowler R.G."/>
            <person name="Fu Q."/>
            <person name="Gabisi R.A."/>
            <person name="Ganer J."/>
            <person name="Garbino Pronczuk A."/>
            <person name="Garcia R.M."/>
            <person name="Garner T."/>
            <person name="Garrett T.E."/>
            <person name="Gonzalez D.A."/>
            <person name="Hamid H."/>
            <person name="Hawkins E.S."/>
            <person name="Hirani K."/>
            <person name="Hogues M.E."/>
            <person name="Hollins B."/>
            <person name="Hsiao C.-H."/>
            <person name="Jabil R."/>
            <person name="James M.L."/>
            <person name="Jhangiani S.N."/>
            <person name="Johnson B."/>
            <person name="Johnson Q."/>
            <person name="Joshi V."/>
            <person name="Kalu J.B."/>
            <person name="Kam C."/>
            <person name="Kashfia A."/>
            <person name="Keebler J."/>
            <person name="Kisamo H."/>
            <person name="Kovar C.L."/>
            <person name="Lago L.A."/>
            <person name="Lai C.-Y."/>
            <person name="Laidlaw J."/>
            <person name="Lara F."/>
            <person name="Le T.-K."/>
            <person name="Lee S.L."/>
            <person name="Legall F.H."/>
            <person name="Lemon S.J."/>
            <person name="Lewis L.R."/>
            <person name="Li B."/>
            <person name="Liu Y."/>
            <person name="Liu Y.-S."/>
            <person name="Lopez J."/>
            <person name="Lozado R.J."/>
            <person name="Lu J."/>
            <person name="Madu R.C."/>
            <person name="Maheshwari M."/>
            <person name="Maheshwari R."/>
            <person name="Malloy K."/>
            <person name="Martinez E."/>
            <person name="Mathew T."/>
            <person name="Mercado I.C."/>
            <person name="Mercado C."/>
            <person name="Meyer B."/>
            <person name="Montgomery K."/>
            <person name="Morgan M.B."/>
            <person name="Munidasa M."/>
            <person name="Nazareth L.V."/>
            <person name="Nelson J."/>
            <person name="Ng B.M."/>
            <person name="Nguyen N.B."/>
            <person name="Nguyen P.Q."/>
            <person name="Nguyen T."/>
            <person name="Obregon M."/>
            <person name="Okwuonu G.O."/>
            <person name="Onwere C.G."/>
            <person name="Orozco G."/>
            <person name="Parra A."/>
            <person name="Patel S."/>
            <person name="Patil S."/>
            <person name="Perez A."/>
            <person name="Perez Y."/>
            <person name="Pham C."/>
            <person name="Primus E.L."/>
            <person name="Pu L.-L."/>
            <person name="Puazo M."/>
            <person name="Qin X."/>
            <person name="Quiroz J.B."/>
            <person name="Reese J."/>
            <person name="Richards S."/>
            <person name="Rives C.M."/>
            <person name="Robberts R."/>
            <person name="Ruiz S.J."/>
            <person name="Ruiz M.J."/>
            <person name="Santibanez J."/>
            <person name="Schneider B.W."/>
            <person name="Sisson I."/>
            <person name="Smith M."/>
            <person name="Sodergren E."/>
            <person name="Song X.-Z."/>
            <person name="Song B.B."/>
            <person name="Summersgill H."/>
            <person name="Thelus R."/>
            <person name="Thornton R.D."/>
            <person name="Trejos Z.Y."/>
            <person name="Usmani K."/>
            <person name="Vattathil S."/>
            <person name="Villasana D."/>
            <person name="Walker D.L."/>
            <person name="Wang S."/>
            <person name="Wang K."/>
            <person name="White C.S."/>
            <person name="Williams A.C."/>
            <person name="Williamson J."/>
            <person name="Wilson K."/>
            <person name="Woghiren I.O."/>
            <person name="Woodworth J.R."/>
            <person name="Worley K.C."/>
            <person name="Wright R.A."/>
            <person name="Wu W."/>
            <person name="Young L."/>
            <person name="Zhang L."/>
            <person name="Zhang J."/>
            <person name="Zhu Y."/>
            <person name="Muzny D.M."/>
            <person name="Weinstock G."/>
            <person name="Gibbs R.A."/>
        </authorList>
    </citation>
    <scope>NUCLEOTIDE SEQUENCE [LARGE SCALE GENOMIC DNA]</scope>
    <source>
        <strain evidence="2">LSR1</strain>
    </source>
</reference>
<organism evidence="1 2">
    <name type="scientific">Acyrthosiphon pisum</name>
    <name type="common">Pea aphid</name>
    <dbReference type="NCBI Taxonomy" id="7029"/>
    <lineage>
        <taxon>Eukaryota</taxon>
        <taxon>Metazoa</taxon>
        <taxon>Ecdysozoa</taxon>
        <taxon>Arthropoda</taxon>
        <taxon>Hexapoda</taxon>
        <taxon>Insecta</taxon>
        <taxon>Pterygota</taxon>
        <taxon>Neoptera</taxon>
        <taxon>Paraneoptera</taxon>
        <taxon>Hemiptera</taxon>
        <taxon>Sternorrhyncha</taxon>
        <taxon>Aphidomorpha</taxon>
        <taxon>Aphidoidea</taxon>
        <taxon>Aphididae</taxon>
        <taxon>Macrosiphini</taxon>
        <taxon>Acyrthosiphon</taxon>
    </lineage>
</organism>
<dbReference type="RefSeq" id="XP_008178371.1">
    <property type="nucleotide sequence ID" value="XM_008180149.1"/>
</dbReference>
<dbReference type="GeneID" id="103307821"/>
<reference evidence="1" key="2">
    <citation type="submission" date="2022-06" db="UniProtKB">
        <authorList>
            <consortium name="EnsemblMetazoa"/>
        </authorList>
    </citation>
    <scope>IDENTIFICATION</scope>
</reference>
<dbReference type="EnsemblMetazoa" id="XM_008180149.1">
    <property type="protein sequence ID" value="XP_008178371.1"/>
    <property type="gene ID" value="LOC103307821"/>
</dbReference>
<evidence type="ECO:0000313" key="2">
    <source>
        <dbReference type="Proteomes" id="UP000007819"/>
    </source>
</evidence>
<name>A0A8R2AYP8_ACYPI</name>
<accession>A0A8R2AYP8</accession>
<dbReference type="OrthoDB" id="6629190at2759"/>
<dbReference type="KEGG" id="api:103307821"/>